<dbReference type="KEGG" id="char:105900329"/>
<dbReference type="InterPro" id="IPR013783">
    <property type="entry name" value="Ig-like_fold"/>
</dbReference>
<dbReference type="GeneID" id="105900329"/>
<dbReference type="GO" id="GO:0005886">
    <property type="term" value="C:plasma membrane"/>
    <property type="evidence" value="ECO:0007669"/>
    <property type="project" value="TreeGrafter"/>
</dbReference>
<reference evidence="5" key="1">
    <citation type="submission" date="2025-08" db="UniProtKB">
        <authorList>
            <consortium name="RefSeq"/>
        </authorList>
    </citation>
    <scope>IDENTIFICATION</scope>
</reference>
<feature type="domain" description="Ig-like" evidence="3">
    <location>
        <begin position="45"/>
        <end position="142"/>
    </location>
</feature>
<dbReference type="PANTHER" id="PTHR47118:SF1">
    <property type="entry name" value="CYTOTOXIC AND REGULATORY T-CELL MOLECULE"/>
    <property type="match status" value="1"/>
</dbReference>
<dbReference type="Pfam" id="PF07686">
    <property type="entry name" value="V-set"/>
    <property type="match status" value="1"/>
</dbReference>
<feature type="compositionally biased region" description="Basic and acidic residues" evidence="1">
    <location>
        <begin position="391"/>
        <end position="402"/>
    </location>
</feature>
<keyword evidence="2" id="KW-0472">Membrane</keyword>
<sequence>MMSWEVGLVRYKKASERKCSQIKSNSMKMTSAADFGIIVLILCGMEVSLAVRHVTVMEGERLTLQCPEAPGNMDWHRKQNNKDVTLFFDHIKAYKDSRYSIHNFSSSDYTLMASPVSLKDEGMYECHHYHNTVANVTTKRFNVTVLGKPKITYTEHENSTIVKCSVNGRTPLKLSWRYKGGIEVEAQPQHTQQDKTGRWTTEDVIRIRILKRKIIVRCILHHPGLPHAGGVTFETIENKKFKLSSTTTSSTETSTWSTSASLTTDSPHFKITGETDYTEITSMTTSQSTDTNINTTSTQKSTNSLLVNTSSTSDNTTSITENGIGNYTKGVYEKPSSESREGGSASLFISSVTALIICLMIVVTFLLVKMRRAHQKYKSEKEESDQSVESGKSKSSGEESKPKVSLGFLKSNFRKYKVDVLGKQTSASTSASTLASSSASASVTPSHSTSHTVEVTVENHLRNAILKTQDHSATPSPVKETEL</sequence>
<dbReference type="RefSeq" id="XP_031428033.1">
    <property type="nucleotide sequence ID" value="XM_031572173.2"/>
</dbReference>
<dbReference type="GO" id="GO:0005102">
    <property type="term" value="F:signaling receptor binding"/>
    <property type="evidence" value="ECO:0007669"/>
    <property type="project" value="TreeGrafter"/>
</dbReference>
<dbReference type="Proteomes" id="UP000515152">
    <property type="component" value="Chromosome 8"/>
</dbReference>
<evidence type="ECO:0000313" key="5">
    <source>
        <dbReference type="RefSeq" id="XP_031428033.1"/>
    </source>
</evidence>
<feature type="transmembrane region" description="Helical" evidence="2">
    <location>
        <begin position="347"/>
        <end position="368"/>
    </location>
</feature>
<keyword evidence="2" id="KW-0812">Transmembrane</keyword>
<dbReference type="AlphaFoldDB" id="A0A6P8FHZ7"/>
<dbReference type="InterPro" id="IPR036179">
    <property type="entry name" value="Ig-like_dom_sf"/>
</dbReference>
<dbReference type="SUPFAM" id="SSF48726">
    <property type="entry name" value="Immunoglobulin"/>
    <property type="match status" value="1"/>
</dbReference>
<feature type="compositionally biased region" description="Basic and acidic residues" evidence="1">
    <location>
        <begin position="331"/>
        <end position="341"/>
    </location>
</feature>
<dbReference type="InterPro" id="IPR013106">
    <property type="entry name" value="Ig_V-set"/>
</dbReference>
<dbReference type="GO" id="GO:0002860">
    <property type="term" value="P:positive regulation of natural killer cell mediated cytotoxicity directed against tumor cell target"/>
    <property type="evidence" value="ECO:0007669"/>
    <property type="project" value="TreeGrafter"/>
</dbReference>
<feature type="region of interest" description="Disordered" evidence="1">
    <location>
        <begin position="242"/>
        <end position="262"/>
    </location>
</feature>
<protein>
    <submittedName>
        <fullName evidence="5">Cytotoxic and regulatory T-cell molecule</fullName>
    </submittedName>
</protein>
<feature type="compositionally biased region" description="Low complexity" evidence="1">
    <location>
        <begin position="244"/>
        <end position="262"/>
    </location>
</feature>
<dbReference type="InterPro" id="IPR007110">
    <property type="entry name" value="Ig-like_dom"/>
</dbReference>
<evidence type="ECO:0000313" key="4">
    <source>
        <dbReference type="Proteomes" id="UP000515152"/>
    </source>
</evidence>
<keyword evidence="4" id="KW-1185">Reference proteome</keyword>
<dbReference type="InterPro" id="IPR053096">
    <property type="entry name" value="CRTAM"/>
</dbReference>
<name>A0A6P8FHZ7_CLUHA</name>
<accession>A0A6P8FHZ7</accession>
<evidence type="ECO:0000259" key="3">
    <source>
        <dbReference type="PROSITE" id="PS50835"/>
    </source>
</evidence>
<dbReference type="Gene3D" id="2.60.40.10">
    <property type="entry name" value="Immunoglobulins"/>
    <property type="match status" value="1"/>
</dbReference>
<dbReference type="OrthoDB" id="10006996at2759"/>
<evidence type="ECO:0000256" key="1">
    <source>
        <dbReference type="SAM" id="MobiDB-lite"/>
    </source>
</evidence>
<dbReference type="GO" id="GO:0008037">
    <property type="term" value="P:cell recognition"/>
    <property type="evidence" value="ECO:0007669"/>
    <property type="project" value="TreeGrafter"/>
</dbReference>
<feature type="region of interest" description="Disordered" evidence="1">
    <location>
        <begin position="429"/>
        <end position="453"/>
    </location>
</feature>
<feature type="compositionally biased region" description="Polar residues" evidence="1">
    <location>
        <begin position="287"/>
        <end position="300"/>
    </location>
</feature>
<dbReference type="PANTHER" id="PTHR47118">
    <property type="entry name" value="CYTOTOXIC AND REGULATORY T-CELL MOLECULE"/>
    <property type="match status" value="1"/>
</dbReference>
<keyword evidence="2" id="KW-1133">Transmembrane helix</keyword>
<feature type="compositionally biased region" description="Low complexity" evidence="1">
    <location>
        <begin position="301"/>
        <end position="322"/>
    </location>
</feature>
<feature type="region of interest" description="Disordered" evidence="1">
    <location>
        <begin position="287"/>
        <end position="343"/>
    </location>
</feature>
<dbReference type="InterPro" id="IPR003599">
    <property type="entry name" value="Ig_sub"/>
</dbReference>
<dbReference type="GO" id="GO:0002355">
    <property type="term" value="P:detection of tumor cell"/>
    <property type="evidence" value="ECO:0007669"/>
    <property type="project" value="TreeGrafter"/>
</dbReference>
<evidence type="ECO:0000256" key="2">
    <source>
        <dbReference type="SAM" id="Phobius"/>
    </source>
</evidence>
<organism evidence="4 5">
    <name type="scientific">Clupea harengus</name>
    <name type="common">Atlantic herring</name>
    <dbReference type="NCBI Taxonomy" id="7950"/>
    <lineage>
        <taxon>Eukaryota</taxon>
        <taxon>Metazoa</taxon>
        <taxon>Chordata</taxon>
        <taxon>Craniata</taxon>
        <taxon>Vertebrata</taxon>
        <taxon>Euteleostomi</taxon>
        <taxon>Actinopterygii</taxon>
        <taxon>Neopterygii</taxon>
        <taxon>Teleostei</taxon>
        <taxon>Clupei</taxon>
        <taxon>Clupeiformes</taxon>
        <taxon>Clupeoidei</taxon>
        <taxon>Clupeidae</taxon>
        <taxon>Clupea</taxon>
    </lineage>
</organism>
<dbReference type="SMART" id="SM00409">
    <property type="entry name" value="IG"/>
    <property type="match status" value="1"/>
</dbReference>
<proteinExistence type="predicted"/>
<feature type="region of interest" description="Disordered" evidence="1">
    <location>
        <begin position="376"/>
        <end position="403"/>
    </location>
</feature>
<gene>
    <name evidence="5" type="primary">LOC105900329</name>
</gene>
<dbReference type="PROSITE" id="PS50835">
    <property type="entry name" value="IG_LIKE"/>
    <property type="match status" value="1"/>
</dbReference>